<dbReference type="InterPro" id="IPR029787">
    <property type="entry name" value="Nucleotide_cyclase"/>
</dbReference>
<comment type="catalytic activity">
    <reaction evidence="3">
        <text>2 GTP = 3',3'-c-di-GMP + 2 diphosphate</text>
        <dbReference type="Rhea" id="RHEA:24898"/>
        <dbReference type="ChEBI" id="CHEBI:33019"/>
        <dbReference type="ChEBI" id="CHEBI:37565"/>
        <dbReference type="ChEBI" id="CHEBI:58805"/>
        <dbReference type="EC" id="2.7.7.65"/>
    </reaction>
</comment>
<dbReference type="SMART" id="SM00267">
    <property type="entry name" value="GGDEF"/>
    <property type="match status" value="1"/>
</dbReference>
<dbReference type="InterPro" id="IPR043128">
    <property type="entry name" value="Rev_trsase/Diguanyl_cyclase"/>
</dbReference>
<dbReference type="OrthoDB" id="9812358at2"/>
<dbReference type="PANTHER" id="PTHR45138:SF9">
    <property type="entry name" value="DIGUANYLATE CYCLASE DGCM-RELATED"/>
    <property type="match status" value="1"/>
</dbReference>
<dbReference type="PROSITE" id="PS50887">
    <property type="entry name" value="GGDEF"/>
    <property type="match status" value="1"/>
</dbReference>
<dbReference type="Pfam" id="PF01590">
    <property type="entry name" value="GAF"/>
    <property type="match status" value="1"/>
</dbReference>
<comment type="cofactor">
    <cofactor evidence="1">
        <name>Mg(2+)</name>
        <dbReference type="ChEBI" id="CHEBI:18420"/>
    </cofactor>
</comment>
<organism evidence="5 6">
    <name type="scientific">Stenotrophobium rhamnosiphilum</name>
    <dbReference type="NCBI Taxonomy" id="2029166"/>
    <lineage>
        <taxon>Bacteria</taxon>
        <taxon>Pseudomonadati</taxon>
        <taxon>Pseudomonadota</taxon>
        <taxon>Gammaproteobacteria</taxon>
        <taxon>Nevskiales</taxon>
        <taxon>Nevskiaceae</taxon>
        <taxon>Stenotrophobium</taxon>
    </lineage>
</organism>
<evidence type="ECO:0000313" key="6">
    <source>
        <dbReference type="Proteomes" id="UP000244248"/>
    </source>
</evidence>
<dbReference type="InterPro" id="IPR050469">
    <property type="entry name" value="Diguanylate_Cyclase"/>
</dbReference>
<dbReference type="FunFam" id="3.30.70.270:FF:000001">
    <property type="entry name" value="Diguanylate cyclase domain protein"/>
    <property type="match status" value="1"/>
</dbReference>
<name>A0A2T5ML27_9GAMM</name>
<protein>
    <recommendedName>
        <fullName evidence="2">diguanylate cyclase</fullName>
        <ecNumber evidence="2">2.7.7.65</ecNumber>
    </recommendedName>
</protein>
<evidence type="ECO:0000256" key="2">
    <source>
        <dbReference type="ARBA" id="ARBA00012528"/>
    </source>
</evidence>
<dbReference type="Gene3D" id="3.30.450.40">
    <property type="match status" value="1"/>
</dbReference>
<dbReference type="CDD" id="cd01949">
    <property type="entry name" value="GGDEF"/>
    <property type="match status" value="1"/>
</dbReference>
<dbReference type="InterPro" id="IPR003018">
    <property type="entry name" value="GAF"/>
</dbReference>
<dbReference type="SMART" id="SM00065">
    <property type="entry name" value="GAF"/>
    <property type="match status" value="1"/>
</dbReference>
<evidence type="ECO:0000256" key="1">
    <source>
        <dbReference type="ARBA" id="ARBA00001946"/>
    </source>
</evidence>
<dbReference type="SUPFAM" id="SSF55781">
    <property type="entry name" value="GAF domain-like"/>
    <property type="match status" value="1"/>
</dbReference>
<dbReference type="Gene3D" id="3.30.70.270">
    <property type="match status" value="1"/>
</dbReference>
<sequence>MDDALRRMLDSVTETNDLENLVRPMLELLEAITGLDSTYLTTIDEIAGLQHILYSRNSSTLQIPEGLSVPWGDTLCKRALEEGRPYTDDVANCWGDSDAARALGISTYLSQPIRTLDGGIYGTLCAASDKRVALKPDTINILAKFAKLIAQQVERERALRRVHAENVELSSHALADPLTGLANRRRMEQDLQRMLATAERDGKPLVVAFIDLDGFKAINDQYGHDVGDELLVYIARNLTSVVRPTDLVARIGGDEFVVLAPGAIGSVLRDRLEEATASYFSHGQNKIEYHGGSVGVTTIAPGDHDITEALNRADSAMYQVKRARKAQPQSLTQH</sequence>
<evidence type="ECO:0000313" key="5">
    <source>
        <dbReference type="EMBL" id="PTU33283.1"/>
    </source>
</evidence>
<dbReference type="NCBIfam" id="TIGR00254">
    <property type="entry name" value="GGDEF"/>
    <property type="match status" value="1"/>
</dbReference>
<dbReference type="EMBL" id="QANS01000001">
    <property type="protein sequence ID" value="PTU33283.1"/>
    <property type="molecule type" value="Genomic_DNA"/>
</dbReference>
<dbReference type="InterPro" id="IPR029016">
    <property type="entry name" value="GAF-like_dom_sf"/>
</dbReference>
<dbReference type="SUPFAM" id="SSF55073">
    <property type="entry name" value="Nucleotide cyclase"/>
    <property type="match status" value="1"/>
</dbReference>
<proteinExistence type="predicted"/>
<keyword evidence="6" id="KW-1185">Reference proteome</keyword>
<reference evidence="5 6" key="1">
    <citation type="submission" date="2018-04" db="EMBL/GenBank/DDBJ databases">
        <title>Novel species isolated from glacier.</title>
        <authorList>
            <person name="Liu Q."/>
            <person name="Xin Y.-H."/>
        </authorList>
    </citation>
    <scope>NUCLEOTIDE SEQUENCE [LARGE SCALE GENOMIC DNA]</scope>
    <source>
        <strain evidence="5 6">GT1R17</strain>
    </source>
</reference>
<dbReference type="PANTHER" id="PTHR45138">
    <property type="entry name" value="REGULATORY COMPONENTS OF SENSORY TRANSDUCTION SYSTEM"/>
    <property type="match status" value="1"/>
</dbReference>
<dbReference type="GO" id="GO:1902201">
    <property type="term" value="P:negative regulation of bacterial-type flagellum-dependent cell motility"/>
    <property type="evidence" value="ECO:0007669"/>
    <property type="project" value="TreeGrafter"/>
</dbReference>
<dbReference type="InterPro" id="IPR000160">
    <property type="entry name" value="GGDEF_dom"/>
</dbReference>
<dbReference type="RefSeq" id="WP_107938992.1">
    <property type="nucleotide sequence ID" value="NZ_QANS01000001.1"/>
</dbReference>
<dbReference type="GO" id="GO:0043709">
    <property type="term" value="P:cell adhesion involved in single-species biofilm formation"/>
    <property type="evidence" value="ECO:0007669"/>
    <property type="project" value="TreeGrafter"/>
</dbReference>
<dbReference type="GO" id="GO:0005886">
    <property type="term" value="C:plasma membrane"/>
    <property type="evidence" value="ECO:0007669"/>
    <property type="project" value="TreeGrafter"/>
</dbReference>
<gene>
    <name evidence="5" type="ORF">CJD38_01505</name>
</gene>
<accession>A0A2T5ML27</accession>
<dbReference type="EC" id="2.7.7.65" evidence="2"/>
<dbReference type="Proteomes" id="UP000244248">
    <property type="component" value="Unassembled WGS sequence"/>
</dbReference>
<evidence type="ECO:0000259" key="4">
    <source>
        <dbReference type="PROSITE" id="PS50887"/>
    </source>
</evidence>
<dbReference type="GO" id="GO:0052621">
    <property type="term" value="F:diguanylate cyclase activity"/>
    <property type="evidence" value="ECO:0007669"/>
    <property type="project" value="UniProtKB-EC"/>
</dbReference>
<evidence type="ECO:0000256" key="3">
    <source>
        <dbReference type="ARBA" id="ARBA00034247"/>
    </source>
</evidence>
<feature type="domain" description="GGDEF" evidence="4">
    <location>
        <begin position="203"/>
        <end position="333"/>
    </location>
</feature>
<dbReference type="Pfam" id="PF00990">
    <property type="entry name" value="GGDEF"/>
    <property type="match status" value="1"/>
</dbReference>
<comment type="caution">
    <text evidence="5">The sequence shown here is derived from an EMBL/GenBank/DDBJ whole genome shotgun (WGS) entry which is preliminary data.</text>
</comment>
<dbReference type="AlphaFoldDB" id="A0A2T5ML27"/>